<keyword evidence="2" id="KW-0328">Glycosyltransferase</keyword>
<dbReference type="PANTHER" id="PTHR31306:SF4">
    <property type="entry name" value="ALPHA-1,2-GALACTOSYLTRANSFERASE"/>
    <property type="match status" value="1"/>
</dbReference>
<protein>
    <recommendedName>
        <fullName evidence="8">Chitin-binding type-1 domain-containing protein</fullName>
    </recommendedName>
</protein>
<comment type="caution">
    <text evidence="4">Lacks conserved residue(s) required for the propagation of feature annotation.</text>
</comment>
<dbReference type="InterPro" id="IPR046341">
    <property type="entry name" value="SET_dom_sf"/>
</dbReference>
<evidence type="ECO:0000313" key="12">
    <source>
        <dbReference type="Proteomes" id="UP000572268"/>
    </source>
</evidence>
<feature type="disulfide bond" evidence="4">
    <location>
        <begin position="882"/>
        <end position="896"/>
    </location>
</feature>
<dbReference type="GO" id="GO:0006487">
    <property type="term" value="P:protein N-linked glycosylation"/>
    <property type="evidence" value="ECO:0007669"/>
    <property type="project" value="TreeGrafter"/>
</dbReference>
<name>A0A7J6MQC9_PEROL</name>
<keyword evidence="4" id="KW-0147">Chitin-binding</keyword>
<dbReference type="InterPro" id="IPR008630">
    <property type="entry name" value="Glyco_trans_34"/>
</dbReference>
<feature type="compositionally biased region" description="Basic and acidic residues" evidence="6">
    <location>
        <begin position="130"/>
        <end position="146"/>
    </location>
</feature>
<sequence>MAVDQQRQYRRSPNLTLESSAMHSALSWPDTPITGAPSGALHFRHPGALPRRRHCENAPVGKAWDSRYSVMYSGRGVRRSLRNGLYDAETSKPVAPYGNEENEGPRLASECTETWGDLKTSLLGVRASFKMKEESQPTSSERKDMPSPDTPRNIILGEGLDMIRNLGSLPRRGSGCVHVCDSSVAFDILRFSGATEPAEPSPETVRPPLQTPYGTSLTPRPGRPRSRRAPAADDAGLGSSKICRSSPEELHSTISNTNVLGEAFRPPPCAAMLLFLLLTLVACMLLLSSHLLLNALLTATVSASAVCPVNVTSDHSDACSRPTSSYTRIRFNGSLYVLSDDVFYGQAMLKIPAEDIVSKVDDDKIREKLIGGLSDDEAHLVETCFALVSARQGACATKRICRWVETLNAAERIFALTLTDVQRKAIAGTSVESVPEEMAQRVTLVADRIGPVRAGWRDHAEWAVSVLMKYSRVVHPDPSLREMELPKMLLLADPIVDAVPLHTSPRKGVALQREIVQENGRLEDVVALVARHDMREGEEVFIWAGHFSNSELLMRYGFSLKDNPIGVGGGGNQSSLVPSNWNDSPESPVRKQYSKWRRRPAEETGGFMRRGKPDRDFVSYCPRCGYRMTMPQIRCFRVGWFMTSGWFSPKLVRRSLQVLTSHCTRVRERLRDNMDSLTAKYFRGSVDETDRKLFKTREVSESIAEVFLPPVLVSLTCLNQVAFAQSSSENRPIFMKWLFRIVPLTMILCVVLLAVVNLSRIRLQRGYGENTLGSMREEIAALRRSIEALEEVLLKDASLDDPPATSLHSMSPQSMLVTTAAGLEKTVEPPKTVSAMLPSFRGRDHPSTPQVEKLYRDDGRCGSQYLLPDGRPAQCNPWEFPCCATTGWCGETEFHCDCPGCRNYAVADCVTRTHCGKDTSCEPIVVEPADNSERIVVIASAWIGPQKRFTDAKRNHVRYALKHGYGYFAVECNWSDRGFPHWSKLLIARHLLEGHGLSRAPEYLFWMDADSLFMNPSIRIEDHLVTPNPSKDFIFSGEREMVINTGHFLLRKSQWSLDFLNEVYRMYPSPGFVEQGSVIAYLAGATSKDPLEVQKAKFNRLMVSSVSPIDAEKAQSLFPEQIRPHVQVMAMKTMNSYLNIYTKGDWILHFSGVSDKRSATAKVQMSVVEREDADHNVSQFSTSFSPALFVDLQQKIKALERRLESREKDLTSTRAALQKSETELKNYWKEAQLRKREVQALQGKLEEMRKERDLAMAENRRIVNDRKFLTRSLARSRDQLGIVELQRQQEALSRAKVEEEKLKKEREIEEAKDITRMMASTQSSLTSQITLERERRWKLKRAVRDKLKRVEAKETFMKTVLGDHSMTAEAWEDKLAQERGRTEEALNQLERANDLASRLEGALLGKQSAKDQMQYQLRELQNSNKQLREQLEEANRKLFLAETDKKETAKLWRMMHLAQIDANTAAKTAKWERSSARADGATDE</sequence>
<evidence type="ECO:0000313" key="11">
    <source>
        <dbReference type="Proteomes" id="UP000570595"/>
    </source>
</evidence>
<keyword evidence="7" id="KW-0812">Transmembrane</keyword>
<dbReference type="GO" id="GO:0000139">
    <property type="term" value="C:Golgi membrane"/>
    <property type="evidence" value="ECO:0007669"/>
    <property type="project" value="TreeGrafter"/>
</dbReference>
<feature type="region of interest" description="Disordered" evidence="6">
    <location>
        <begin position="130"/>
        <end position="150"/>
    </location>
</feature>
<organism evidence="10 12">
    <name type="scientific">Perkinsus olseni</name>
    <name type="common">Perkinsus atlanticus</name>
    <dbReference type="NCBI Taxonomy" id="32597"/>
    <lineage>
        <taxon>Eukaryota</taxon>
        <taxon>Sar</taxon>
        <taxon>Alveolata</taxon>
        <taxon>Perkinsozoa</taxon>
        <taxon>Perkinsea</taxon>
        <taxon>Perkinsida</taxon>
        <taxon>Perkinsidae</taxon>
        <taxon>Perkinsus</taxon>
    </lineage>
</organism>
<dbReference type="EMBL" id="JABAHT010000237">
    <property type="protein sequence ID" value="KAF4660263.1"/>
    <property type="molecule type" value="Genomic_DNA"/>
</dbReference>
<reference evidence="11 12" key="1">
    <citation type="submission" date="2020-04" db="EMBL/GenBank/DDBJ databases">
        <title>Perkinsus olseni comparative genomics.</title>
        <authorList>
            <person name="Bogema D.R."/>
        </authorList>
    </citation>
    <scope>NUCLEOTIDE SEQUENCE [LARGE SCALE GENOMIC DNA]</scope>
    <source>
        <strain evidence="9">ATCC PRA-179</strain>
        <strain evidence="10">ATCC PRA-31</strain>
    </source>
</reference>
<feature type="coiled-coil region" evidence="5">
    <location>
        <begin position="1189"/>
        <end position="1317"/>
    </location>
</feature>
<evidence type="ECO:0000256" key="5">
    <source>
        <dbReference type="SAM" id="Coils"/>
    </source>
</evidence>
<dbReference type="GO" id="GO:0016757">
    <property type="term" value="F:glycosyltransferase activity"/>
    <property type="evidence" value="ECO:0007669"/>
    <property type="project" value="UniProtKB-KW"/>
</dbReference>
<evidence type="ECO:0000256" key="4">
    <source>
        <dbReference type="PROSITE-ProRule" id="PRU00261"/>
    </source>
</evidence>
<dbReference type="Proteomes" id="UP000570595">
    <property type="component" value="Unassembled WGS sequence"/>
</dbReference>
<dbReference type="Proteomes" id="UP000572268">
    <property type="component" value="Unassembled WGS sequence"/>
</dbReference>
<feature type="compositionally biased region" description="Polar residues" evidence="6">
    <location>
        <begin position="573"/>
        <end position="585"/>
    </location>
</feature>
<dbReference type="EMBL" id="JABANN010000042">
    <property type="protein sequence ID" value="KAF4673793.1"/>
    <property type="molecule type" value="Genomic_DNA"/>
</dbReference>
<feature type="transmembrane region" description="Helical" evidence="7">
    <location>
        <begin position="270"/>
        <end position="293"/>
    </location>
</feature>
<keyword evidence="4" id="KW-1015">Disulfide bond</keyword>
<dbReference type="SUPFAM" id="SSF82199">
    <property type="entry name" value="SET domain"/>
    <property type="match status" value="1"/>
</dbReference>
<dbReference type="PANTHER" id="PTHR31306">
    <property type="entry name" value="ALPHA-1,6-MANNOSYLTRANSFERASE MNN11-RELATED"/>
    <property type="match status" value="1"/>
</dbReference>
<evidence type="ECO:0000256" key="1">
    <source>
        <dbReference type="ARBA" id="ARBA00005664"/>
    </source>
</evidence>
<evidence type="ECO:0000313" key="9">
    <source>
        <dbReference type="EMBL" id="KAF4660263.1"/>
    </source>
</evidence>
<feature type="transmembrane region" description="Helical" evidence="7">
    <location>
        <begin position="737"/>
        <end position="756"/>
    </location>
</feature>
<evidence type="ECO:0000256" key="2">
    <source>
        <dbReference type="ARBA" id="ARBA00022676"/>
    </source>
</evidence>
<accession>A0A7J6MQC9</accession>
<dbReference type="Gene3D" id="3.90.550.10">
    <property type="entry name" value="Spore Coat Polysaccharide Biosynthesis Protein SpsA, Chain A"/>
    <property type="match status" value="1"/>
</dbReference>
<keyword evidence="7" id="KW-1133">Transmembrane helix</keyword>
<dbReference type="InterPro" id="IPR001002">
    <property type="entry name" value="Chitin-bd_1"/>
</dbReference>
<dbReference type="InterPro" id="IPR029044">
    <property type="entry name" value="Nucleotide-diphossugar_trans"/>
</dbReference>
<gene>
    <name evidence="10" type="ORF">FOL46_006492</name>
    <name evidence="9" type="ORF">FOZ61_004139</name>
</gene>
<comment type="similarity">
    <text evidence="1">Belongs to the glycosyltransferase 34 family.</text>
</comment>
<keyword evidence="3" id="KW-0808">Transferase</keyword>
<evidence type="ECO:0000313" key="10">
    <source>
        <dbReference type="EMBL" id="KAF4673793.1"/>
    </source>
</evidence>
<feature type="domain" description="Chitin-binding type-1" evidence="8">
    <location>
        <begin position="858"/>
        <end position="911"/>
    </location>
</feature>
<evidence type="ECO:0000256" key="6">
    <source>
        <dbReference type="SAM" id="MobiDB-lite"/>
    </source>
</evidence>
<keyword evidence="5" id="KW-0175">Coiled coil</keyword>
<feature type="coiled-coil region" evidence="5">
    <location>
        <begin position="1368"/>
        <end position="1444"/>
    </location>
</feature>
<dbReference type="OrthoDB" id="441812at2759"/>
<dbReference type="GO" id="GO:0008061">
    <property type="term" value="F:chitin binding"/>
    <property type="evidence" value="ECO:0007669"/>
    <property type="project" value="UniProtKB-UniRule"/>
</dbReference>
<evidence type="ECO:0000259" key="8">
    <source>
        <dbReference type="PROSITE" id="PS50941"/>
    </source>
</evidence>
<comment type="caution">
    <text evidence="10">The sequence shown here is derived from an EMBL/GenBank/DDBJ whole genome shotgun (WGS) entry which is preliminary data.</text>
</comment>
<evidence type="ECO:0000256" key="3">
    <source>
        <dbReference type="ARBA" id="ARBA00022679"/>
    </source>
</evidence>
<dbReference type="Gene3D" id="3.90.1410.10">
    <property type="entry name" value="set domain protein methyltransferase, domain 1"/>
    <property type="match status" value="1"/>
</dbReference>
<dbReference type="CDD" id="cd10909">
    <property type="entry name" value="ChtBD1_GH18_2"/>
    <property type="match status" value="1"/>
</dbReference>
<keyword evidence="7" id="KW-0472">Membrane</keyword>
<feature type="region of interest" description="Disordered" evidence="6">
    <location>
        <begin position="571"/>
        <end position="595"/>
    </location>
</feature>
<feature type="region of interest" description="Disordered" evidence="6">
    <location>
        <begin position="1464"/>
        <end position="1484"/>
    </location>
</feature>
<feature type="region of interest" description="Disordered" evidence="6">
    <location>
        <begin position="195"/>
        <end position="239"/>
    </location>
</feature>
<dbReference type="PROSITE" id="PS50941">
    <property type="entry name" value="CHIT_BIND_I_2"/>
    <property type="match status" value="1"/>
</dbReference>
<evidence type="ECO:0000256" key="7">
    <source>
        <dbReference type="SAM" id="Phobius"/>
    </source>
</evidence>
<proteinExistence type="inferred from homology"/>
<dbReference type="Pfam" id="PF05637">
    <property type="entry name" value="Glyco_transf_34"/>
    <property type="match status" value="1"/>
</dbReference>